<name>A0A485LLM4_9STRA</name>
<evidence type="ECO:0000256" key="1">
    <source>
        <dbReference type="SAM" id="MobiDB-lite"/>
    </source>
</evidence>
<dbReference type="EMBL" id="CAADRA010007246">
    <property type="protein sequence ID" value="VFT99621.1"/>
    <property type="molecule type" value="Genomic_DNA"/>
</dbReference>
<dbReference type="InterPro" id="IPR000253">
    <property type="entry name" value="FHA_dom"/>
</dbReference>
<protein>
    <submittedName>
        <fullName evidence="4">Aste57867_22971 protein</fullName>
    </submittedName>
</protein>
<dbReference type="InterPro" id="IPR008984">
    <property type="entry name" value="SMAD_FHA_dom_sf"/>
</dbReference>
<sequence length="170" mass="19384">MWASLEGPHGMVFSLTERIVRIGRKKHGVDVCIPIPVVSALHCTLERKGDGQVWLTDCSTHGVFLHGLRVGIWQSSPLEDGDEIYLSNPCKPHPIVLCFRLHTTNIAPIKDTVDKLDMLIRFVTPEEDKFLALERSRRRHLNLSSPPAPTHHRRNMKPRRQGRHVQPSRS</sequence>
<organism evidence="4 5">
    <name type="scientific">Aphanomyces stellatus</name>
    <dbReference type="NCBI Taxonomy" id="120398"/>
    <lineage>
        <taxon>Eukaryota</taxon>
        <taxon>Sar</taxon>
        <taxon>Stramenopiles</taxon>
        <taxon>Oomycota</taxon>
        <taxon>Saprolegniomycetes</taxon>
        <taxon>Saprolegniales</taxon>
        <taxon>Verrucalvaceae</taxon>
        <taxon>Aphanomyces</taxon>
    </lineage>
</organism>
<reference evidence="4 5" key="1">
    <citation type="submission" date="2019-03" db="EMBL/GenBank/DDBJ databases">
        <authorList>
            <person name="Gaulin E."/>
            <person name="Dumas B."/>
        </authorList>
    </citation>
    <scope>NUCLEOTIDE SEQUENCE [LARGE SCALE GENOMIC DNA]</scope>
    <source>
        <strain evidence="4">CBS 568.67</strain>
    </source>
</reference>
<dbReference type="Gene3D" id="2.60.200.20">
    <property type="match status" value="1"/>
</dbReference>
<dbReference type="AlphaFoldDB" id="A0A485LLM4"/>
<dbReference type="OrthoDB" id="687730at2759"/>
<feature type="domain" description="FHA" evidence="2">
    <location>
        <begin position="20"/>
        <end position="70"/>
    </location>
</feature>
<evidence type="ECO:0000259" key="2">
    <source>
        <dbReference type="PROSITE" id="PS50006"/>
    </source>
</evidence>
<dbReference type="EMBL" id="VJMH01007220">
    <property type="protein sequence ID" value="KAF0685097.1"/>
    <property type="molecule type" value="Genomic_DNA"/>
</dbReference>
<dbReference type="Proteomes" id="UP000332933">
    <property type="component" value="Unassembled WGS sequence"/>
</dbReference>
<dbReference type="Pfam" id="PF00498">
    <property type="entry name" value="FHA"/>
    <property type="match status" value="1"/>
</dbReference>
<proteinExistence type="predicted"/>
<dbReference type="PROSITE" id="PS50006">
    <property type="entry name" value="FHA_DOMAIN"/>
    <property type="match status" value="1"/>
</dbReference>
<dbReference type="SUPFAM" id="SSF49879">
    <property type="entry name" value="SMAD/FHA domain"/>
    <property type="match status" value="1"/>
</dbReference>
<feature type="compositionally biased region" description="Basic residues" evidence="1">
    <location>
        <begin position="150"/>
        <end position="163"/>
    </location>
</feature>
<evidence type="ECO:0000313" key="3">
    <source>
        <dbReference type="EMBL" id="KAF0685097.1"/>
    </source>
</evidence>
<reference evidence="3" key="2">
    <citation type="submission" date="2019-06" db="EMBL/GenBank/DDBJ databases">
        <title>Genomics analysis of Aphanomyces spp. identifies a new class of oomycete effector associated with host adaptation.</title>
        <authorList>
            <person name="Gaulin E."/>
        </authorList>
    </citation>
    <scope>NUCLEOTIDE SEQUENCE</scope>
    <source>
        <strain evidence="3">CBS 578.67</strain>
    </source>
</reference>
<gene>
    <name evidence="4" type="primary">Aste57867_22971</name>
    <name evidence="3" type="ORF">As57867_022900</name>
    <name evidence="4" type="ORF">ASTE57867_22971</name>
</gene>
<feature type="region of interest" description="Disordered" evidence="1">
    <location>
        <begin position="141"/>
        <end position="170"/>
    </location>
</feature>
<dbReference type="SMART" id="SM00240">
    <property type="entry name" value="FHA"/>
    <property type="match status" value="1"/>
</dbReference>
<keyword evidence="5" id="KW-1185">Reference proteome</keyword>
<accession>A0A485LLM4</accession>
<evidence type="ECO:0000313" key="5">
    <source>
        <dbReference type="Proteomes" id="UP000332933"/>
    </source>
</evidence>
<evidence type="ECO:0000313" key="4">
    <source>
        <dbReference type="EMBL" id="VFT99621.1"/>
    </source>
</evidence>